<evidence type="ECO:0000256" key="1">
    <source>
        <dbReference type="ARBA" id="ARBA00000707"/>
    </source>
</evidence>
<dbReference type="AlphaFoldDB" id="A0A9Q0CNS0"/>
<dbReference type="EMBL" id="JAMQYH010000002">
    <property type="protein sequence ID" value="KAJ1697085.1"/>
    <property type="molecule type" value="Genomic_DNA"/>
</dbReference>
<accession>A0A9Q0CNS0</accession>
<dbReference type="GO" id="GO:0004843">
    <property type="term" value="F:cysteine-type deubiquitinase activity"/>
    <property type="evidence" value="ECO:0007669"/>
    <property type="project" value="UniProtKB-EC"/>
</dbReference>
<keyword evidence="7" id="KW-0788">Thiol protease</keyword>
<keyword evidence="6" id="KW-0378">Hydrolase</keyword>
<keyword evidence="5" id="KW-0833">Ubl conjugation pathway</keyword>
<dbReference type="InterPro" id="IPR029346">
    <property type="entry name" value="USP_C"/>
</dbReference>
<dbReference type="Pfam" id="PF14533">
    <property type="entry name" value="USP7_C2"/>
    <property type="match status" value="1"/>
</dbReference>
<comment type="similarity">
    <text evidence="2">Belongs to the peptidase C19 family.</text>
</comment>
<evidence type="ECO:0000256" key="4">
    <source>
        <dbReference type="ARBA" id="ARBA00022670"/>
    </source>
</evidence>
<evidence type="ECO:0000313" key="9">
    <source>
        <dbReference type="EMBL" id="KAJ1697085.1"/>
    </source>
</evidence>
<evidence type="ECO:0000256" key="2">
    <source>
        <dbReference type="ARBA" id="ARBA00009085"/>
    </source>
</evidence>
<evidence type="ECO:0000256" key="3">
    <source>
        <dbReference type="ARBA" id="ARBA00012759"/>
    </source>
</evidence>
<comment type="caution">
    <text evidence="9">The sequence shown here is derived from an EMBL/GenBank/DDBJ whole genome shotgun (WGS) entry which is preliminary data.</text>
</comment>
<protein>
    <recommendedName>
        <fullName evidence="3">ubiquitinyl hydrolase 1</fullName>
        <ecNumber evidence="3">3.4.19.12</ecNumber>
    </recommendedName>
</protein>
<organism evidence="9 10">
    <name type="scientific">Rhynchospora breviuscula</name>
    <dbReference type="NCBI Taxonomy" id="2022672"/>
    <lineage>
        <taxon>Eukaryota</taxon>
        <taxon>Viridiplantae</taxon>
        <taxon>Streptophyta</taxon>
        <taxon>Embryophyta</taxon>
        <taxon>Tracheophyta</taxon>
        <taxon>Spermatophyta</taxon>
        <taxon>Magnoliopsida</taxon>
        <taxon>Liliopsida</taxon>
        <taxon>Poales</taxon>
        <taxon>Cyperaceae</taxon>
        <taxon>Cyperoideae</taxon>
        <taxon>Rhynchosporeae</taxon>
        <taxon>Rhynchospora</taxon>
    </lineage>
</organism>
<dbReference type="EC" id="3.4.19.12" evidence="3"/>
<reference evidence="9" key="1">
    <citation type="journal article" date="2022" name="Cell">
        <title>Repeat-based holocentromeres influence genome architecture and karyotype evolution.</title>
        <authorList>
            <person name="Hofstatter P.G."/>
            <person name="Thangavel G."/>
            <person name="Lux T."/>
            <person name="Neumann P."/>
            <person name="Vondrak T."/>
            <person name="Novak P."/>
            <person name="Zhang M."/>
            <person name="Costa L."/>
            <person name="Castellani M."/>
            <person name="Scott A."/>
            <person name="Toegelov H."/>
            <person name="Fuchs J."/>
            <person name="Mata-Sucre Y."/>
            <person name="Dias Y."/>
            <person name="Vanzela A.L.L."/>
            <person name="Huettel B."/>
            <person name="Almeida C.C.S."/>
            <person name="Simkova H."/>
            <person name="Souza G."/>
            <person name="Pedrosa-Harand A."/>
            <person name="Macas J."/>
            <person name="Mayer K.F.X."/>
            <person name="Houben A."/>
            <person name="Marques A."/>
        </authorList>
    </citation>
    <scope>NUCLEOTIDE SEQUENCE</scope>
    <source>
        <strain evidence="9">RhyBre1mFocal</strain>
    </source>
</reference>
<comment type="catalytic activity">
    <reaction evidence="1">
        <text>Thiol-dependent hydrolysis of ester, thioester, amide, peptide and isopeptide bonds formed by the C-terminal Gly of ubiquitin (a 76-residue protein attached to proteins as an intracellular targeting signal).</text>
        <dbReference type="EC" id="3.4.19.12"/>
    </reaction>
</comment>
<gene>
    <name evidence="9" type="ORF">LUZ63_005597</name>
</gene>
<evidence type="ECO:0000256" key="6">
    <source>
        <dbReference type="ARBA" id="ARBA00022801"/>
    </source>
</evidence>
<dbReference type="GO" id="GO:0006508">
    <property type="term" value="P:proteolysis"/>
    <property type="evidence" value="ECO:0007669"/>
    <property type="project" value="UniProtKB-KW"/>
</dbReference>
<evidence type="ECO:0000259" key="8">
    <source>
        <dbReference type="Pfam" id="PF14533"/>
    </source>
</evidence>
<sequence>MISPLSLDSGGVDWILAAMTSDILYYEVLNIPLPELQNIKTLKVAFHHSTKNEVVSHSIRLSKNSTVGDMMNCLKSKVELCRPDAELRMVEVFYHKIYKIFPPHEKMENINDQYWTLRVEEIPEEETNLGPPDRLIHVYHFMKDPNQNQWKFAVLSMNHPEYLKDSDIVSGCFQKRDPYVWERYLGLEHTDTTPES</sequence>
<evidence type="ECO:0000256" key="5">
    <source>
        <dbReference type="ARBA" id="ARBA00022786"/>
    </source>
</evidence>
<keyword evidence="4" id="KW-0645">Protease</keyword>
<dbReference type="Proteomes" id="UP001151287">
    <property type="component" value="Unassembled WGS sequence"/>
</dbReference>
<name>A0A9Q0CNS0_9POAL</name>
<dbReference type="OrthoDB" id="682015at2759"/>
<evidence type="ECO:0000256" key="7">
    <source>
        <dbReference type="ARBA" id="ARBA00022807"/>
    </source>
</evidence>
<keyword evidence="10" id="KW-1185">Reference proteome</keyword>
<evidence type="ECO:0000313" key="10">
    <source>
        <dbReference type="Proteomes" id="UP001151287"/>
    </source>
</evidence>
<proteinExistence type="inferred from homology"/>
<feature type="domain" description="Ubiquitin carboxyl-terminal hydrolase C-terminal" evidence="8">
    <location>
        <begin position="24"/>
        <end position="147"/>
    </location>
</feature>